<reference evidence="3 4" key="1">
    <citation type="journal article" date="2019" name="PLoS Negl. Trop. Dis.">
        <title>Revisiting the worldwide diversity of Leptospira species in the environment.</title>
        <authorList>
            <person name="Vincent A.T."/>
            <person name="Schiettekatte O."/>
            <person name="Bourhy P."/>
            <person name="Veyrier F.J."/>
            <person name="Picardeau M."/>
        </authorList>
    </citation>
    <scope>NUCLEOTIDE SEQUENCE [LARGE SCALE GENOMIC DNA]</scope>
    <source>
        <strain evidence="3 4">201800273</strain>
    </source>
</reference>
<keyword evidence="2" id="KW-0812">Transmembrane</keyword>
<name>A0A7I0HTB8_9LEPT</name>
<organism evidence="3 4">
    <name type="scientific">Leptospira bouyouniensis</name>
    <dbReference type="NCBI Taxonomy" id="2484911"/>
    <lineage>
        <taxon>Bacteria</taxon>
        <taxon>Pseudomonadati</taxon>
        <taxon>Spirochaetota</taxon>
        <taxon>Spirochaetia</taxon>
        <taxon>Leptospirales</taxon>
        <taxon>Leptospiraceae</taxon>
        <taxon>Leptospira</taxon>
    </lineage>
</organism>
<keyword evidence="2" id="KW-0472">Membrane</keyword>
<evidence type="ECO:0000313" key="3">
    <source>
        <dbReference type="EMBL" id="TGL07169.1"/>
    </source>
</evidence>
<dbReference type="Proteomes" id="UP000297641">
    <property type="component" value="Unassembled WGS sequence"/>
</dbReference>
<keyword evidence="2" id="KW-1133">Transmembrane helix</keyword>
<evidence type="ECO:0000256" key="1">
    <source>
        <dbReference type="SAM" id="MobiDB-lite"/>
    </source>
</evidence>
<sequence length="132" mass="15152">MRKPSISKPLFGIYTWIMMNRINFESIQTINRKKLVRWVISFLFLGGMSFLSVGCITPGMGDDSYYTRNQGQSGHYYRQNHIPYHGNSYRYGVPYHGGGSQFHLPRSGGGHNPMHIPGGRYQNLGRPGKWRL</sequence>
<proteinExistence type="predicted"/>
<evidence type="ECO:0000256" key="2">
    <source>
        <dbReference type="SAM" id="Phobius"/>
    </source>
</evidence>
<accession>A0A7I0HTB8</accession>
<dbReference type="AlphaFoldDB" id="A0A7I0HTB8"/>
<protein>
    <submittedName>
        <fullName evidence="3">Uncharacterized protein</fullName>
    </submittedName>
</protein>
<dbReference type="EMBL" id="RQFT01000007">
    <property type="protein sequence ID" value="TGL07169.1"/>
    <property type="molecule type" value="Genomic_DNA"/>
</dbReference>
<gene>
    <name evidence="3" type="ORF">EHQ43_07050</name>
</gene>
<comment type="caution">
    <text evidence="3">The sequence shown here is derived from an EMBL/GenBank/DDBJ whole genome shotgun (WGS) entry which is preliminary data.</text>
</comment>
<evidence type="ECO:0000313" key="4">
    <source>
        <dbReference type="Proteomes" id="UP000297641"/>
    </source>
</evidence>
<feature type="transmembrane region" description="Helical" evidence="2">
    <location>
        <begin position="35"/>
        <end position="60"/>
    </location>
</feature>
<feature type="region of interest" description="Disordered" evidence="1">
    <location>
        <begin position="113"/>
        <end position="132"/>
    </location>
</feature>